<reference evidence="3 4" key="1">
    <citation type="journal article" date="2024" name="IMA Fungus">
        <title>IMA Genome - F19 : A genome assembly and annotation guide to empower mycologists, including annotated draft genome sequences of Ceratocystis pirilliformis, Diaporthe australafricana, Fusarium ophioides, Paecilomyces lecythidis, and Sporothrix stenoceras.</title>
        <authorList>
            <person name="Aylward J."/>
            <person name="Wilson A.M."/>
            <person name="Visagie C.M."/>
            <person name="Spraker J."/>
            <person name="Barnes I."/>
            <person name="Buitendag C."/>
            <person name="Ceriani C."/>
            <person name="Del Mar Angel L."/>
            <person name="du Plessis D."/>
            <person name="Fuchs T."/>
            <person name="Gasser K."/>
            <person name="Kramer D."/>
            <person name="Li W."/>
            <person name="Munsamy K."/>
            <person name="Piso A."/>
            <person name="Price J.L."/>
            <person name="Sonnekus B."/>
            <person name="Thomas C."/>
            <person name="van der Nest A."/>
            <person name="van Dijk A."/>
            <person name="van Heerden A."/>
            <person name="van Vuuren N."/>
            <person name="Yilmaz N."/>
            <person name="Duong T.A."/>
            <person name="van der Merwe N.A."/>
            <person name="Wingfield M.J."/>
            <person name="Wingfield B.D."/>
        </authorList>
    </citation>
    <scope>NUCLEOTIDE SEQUENCE [LARGE SCALE GENOMIC DNA]</scope>
    <source>
        <strain evidence="3 4">CMW 5346</strain>
    </source>
</reference>
<feature type="region of interest" description="Disordered" evidence="1">
    <location>
        <begin position="95"/>
        <end position="213"/>
    </location>
</feature>
<organism evidence="3 4">
    <name type="scientific">Sporothrix stenoceras</name>
    <dbReference type="NCBI Taxonomy" id="5173"/>
    <lineage>
        <taxon>Eukaryota</taxon>
        <taxon>Fungi</taxon>
        <taxon>Dikarya</taxon>
        <taxon>Ascomycota</taxon>
        <taxon>Pezizomycotina</taxon>
        <taxon>Sordariomycetes</taxon>
        <taxon>Sordariomycetidae</taxon>
        <taxon>Ophiostomatales</taxon>
        <taxon>Ophiostomataceae</taxon>
        <taxon>Sporothrix</taxon>
    </lineage>
</organism>
<evidence type="ECO:0000259" key="2">
    <source>
        <dbReference type="PROSITE" id="PS00028"/>
    </source>
</evidence>
<keyword evidence="4" id="KW-1185">Reference proteome</keyword>
<evidence type="ECO:0000313" key="3">
    <source>
        <dbReference type="EMBL" id="KAL1892760.1"/>
    </source>
</evidence>
<dbReference type="Proteomes" id="UP001583186">
    <property type="component" value="Unassembled WGS sequence"/>
</dbReference>
<protein>
    <recommendedName>
        <fullName evidence="2">C2H2-type domain-containing protein</fullName>
    </recommendedName>
</protein>
<accession>A0ABR3YXF7</accession>
<dbReference type="SUPFAM" id="SSF57667">
    <property type="entry name" value="beta-beta-alpha zinc fingers"/>
    <property type="match status" value="1"/>
</dbReference>
<sequence>MMDMEEINKLVQDRFQALPPAQTASAREARRAFFCELCQKGYTRMNEYEAHLSSYDHAHKQRMKDMKAMVRDPTVAARARRMEAKATDAVISIKMGGANDGDQDASATTGPKKGGFRKGGFKSAFSAVTDEGPAPPVSDDTTQPSLPLPIISLPTTSTPSSNATSAPAVSSSLHPPPLPLPGLGDAQRDTRFDEESDTDDEGYEVYDPRNPTD</sequence>
<evidence type="ECO:0000313" key="4">
    <source>
        <dbReference type="Proteomes" id="UP001583186"/>
    </source>
</evidence>
<gene>
    <name evidence="3" type="ORF">Sste5346_006843</name>
</gene>
<dbReference type="PANTHER" id="PTHR47251:SF1">
    <property type="entry name" value="FINGER DOMAIN PROTEIN, PUTATIVE (AFU_ORTHOLOGUE AFUA_3G04180)-RELATED"/>
    <property type="match status" value="1"/>
</dbReference>
<name>A0ABR3YXF7_9PEZI</name>
<dbReference type="PROSITE" id="PS00028">
    <property type="entry name" value="ZINC_FINGER_C2H2_1"/>
    <property type="match status" value="1"/>
</dbReference>
<feature type="compositionally biased region" description="Low complexity" evidence="1">
    <location>
        <begin position="144"/>
        <end position="173"/>
    </location>
</feature>
<feature type="compositionally biased region" description="Acidic residues" evidence="1">
    <location>
        <begin position="194"/>
        <end position="204"/>
    </location>
</feature>
<comment type="caution">
    <text evidence="3">The sequence shown here is derived from an EMBL/GenBank/DDBJ whole genome shotgun (WGS) entry which is preliminary data.</text>
</comment>
<dbReference type="InterPro" id="IPR036236">
    <property type="entry name" value="Znf_C2H2_sf"/>
</dbReference>
<evidence type="ECO:0000256" key="1">
    <source>
        <dbReference type="SAM" id="MobiDB-lite"/>
    </source>
</evidence>
<dbReference type="PANTHER" id="PTHR47251">
    <property type="entry name" value="FINGER DOMAIN PROTEIN, PUTATIVE (AFU_ORTHOLOGUE AFUA_3G04180)-RELATED"/>
    <property type="match status" value="1"/>
</dbReference>
<feature type="domain" description="C2H2-type" evidence="2">
    <location>
        <begin position="35"/>
        <end position="57"/>
    </location>
</feature>
<dbReference type="InterPro" id="IPR013087">
    <property type="entry name" value="Znf_C2H2_type"/>
</dbReference>
<dbReference type="Pfam" id="PF12874">
    <property type="entry name" value="zf-met"/>
    <property type="match status" value="1"/>
</dbReference>
<dbReference type="EMBL" id="JAWCUI010000042">
    <property type="protein sequence ID" value="KAL1892760.1"/>
    <property type="molecule type" value="Genomic_DNA"/>
</dbReference>
<proteinExistence type="predicted"/>